<keyword evidence="2" id="KW-0812">Transmembrane</keyword>
<proteinExistence type="predicted"/>
<protein>
    <submittedName>
        <fullName evidence="3">Uncharacterized protein</fullName>
    </submittedName>
</protein>
<evidence type="ECO:0000313" key="4">
    <source>
        <dbReference type="Proteomes" id="UP000675781"/>
    </source>
</evidence>
<evidence type="ECO:0000256" key="2">
    <source>
        <dbReference type="SAM" id="Phobius"/>
    </source>
</evidence>
<dbReference type="EMBL" id="JAGSOG010000400">
    <property type="protein sequence ID" value="MBR7839232.1"/>
    <property type="molecule type" value="Genomic_DNA"/>
</dbReference>
<dbReference type="RefSeq" id="WP_212533671.1">
    <property type="nucleotide sequence ID" value="NZ_JAGSOG010000400.1"/>
</dbReference>
<accession>A0A941IUK5</accession>
<reference evidence="3" key="1">
    <citation type="submission" date="2021-04" db="EMBL/GenBank/DDBJ databases">
        <title>Genome based classification of Actinospica acidithermotolerans sp. nov., an actinobacterium isolated from an Indonesian hot spring.</title>
        <authorList>
            <person name="Kusuma A.B."/>
            <person name="Putra K.E."/>
            <person name="Nafisah S."/>
            <person name="Loh J."/>
            <person name="Nouioui I."/>
            <person name="Goodfellow M."/>
        </authorList>
    </citation>
    <scope>NUCLEOTIDE SEQUENCE</scope>
    <source>
        <strain evidence="3">CSCA 57</strain>
    </source>
</reference>
<sequence>MSGEAPEQEWVSPGSVPDEAFAQQPEESVGTVPTYQSLYQPSAEEIAAALERKHKRRRTLWKATAVVAVVALAGSTAVFIATRRHGNSVVSAVKCAPAKLSSCLIKLPAGALQLSDVPAWDEALAPSTDAYAANVTGDSKSLSDQTAALLAEYGESATAHTDWNAVDGDDVDMVLLKFTTIKGAQSWNTTRNAEILAAYTGRPAAIAGDSAEQAHAAAKADAAGKFHAAYSAVVGNIVLSVGYTSPSTFAAADLQNWAGTELASLRSERAPAADPAETAPSTQQVACSGLHACLASVPSGYERWTSPLPSGFSNSSTWSSQRLVDFMWLPKNRQDVLDNFSTYDVTGVAHTDWMNGDATDQADAYLIQTLTQAGATTLAQYNFGEPNWRNGLKGIGYTIPGQPDTQAWYSNKTDSGGFIEFSFTAIEGNTIVLGWCYFYGSMDKSLADKWADDLIDRAKATVSTQPLALPPLTAPAVKVPVQGTCPASGDCLLPVPAGAKESAAASAGPSTADLSADIYANTYESGYASDYAAWLGTDGFRSAEHRSWAAGDGATADGALVKFSSPAQAKASVMLEYGLSGGIGRICTVGTVPDSYCLASTVGISDFYQMETVTVLAWKGDYEFRINVTTSNRADLADAYAWTEQQLALLPAS</sequence>
<dbReference type="AlphaFoldDB" id="A0A941IUK5"/>
<evidence type="ECO:0000256" key="1">
    <source>
        <dbReference type="SAM" id="MobiDB-lite"/>
    </source>
</evidence>
<organism evidence="3 4">
    <name type="scientific">Actinospica durhamensis</name>
    <dbReference type="NCBI Taxonomy" id="1508375"/>
    <lineage>
        <taxon>Bacteria</taxon>
        <taxon>Bacillati</taxon>
        <taxon>Actinomycetota</taxon>
        <taxon>Actinomycetes</taxon>
        <taxon>Catenulisporales</taxon>
        <taxon>Actinospicaceae</taxon>
        <taxon>Actinospica</taxon>
    </lineage>
</organism>
<comment type="caution">
    <text evidence="3">The sequence shown here is derived from an EMBL/GenBank/DDBJ whole genome shotgun (WGS) entry which is preliminary data.</text>
</comment>
<feature type="region of interest" description="Disordered" evidence="1">
    <location>
        <begin position="1"/>
        <end position="27"/>
    </location>
</feature>
<evidence type="ECO:0000313" key="3">
    <source>
        <dbReference type="EMBL" id="MBR7839232.1"/>
    </source>
</evidence>
<keyword evidence="2" id="KW-1133">Transmembrane helix</keyword>
<keyword evidence="4" id="KW-1185">Reference proteome</keyword>
<dbReference type="Proteomes" id="UP000675781">
    <property type="component" value="Unassembled WGS sequence"/>
</dbReference>
<keyword evidence="2" id="KW-0472">Membrane</keyword>
<name>A0A941IUK5_9ACTN</name>
<feature type="transmembrane region" description="Helical" evidence="2">
    <location>
        <begin position="60"/>
        <end position="81"/>
    </location>
</feature>
<gene>
    <name evidence="3" type="ORF">KDL01_38575</name>
</gene>